<keyword evidence="1" id="KW-0812">Transmembrane</keyword>
<reference evidence="2 3" key="1">
    <citation type="submission" date="2016-10" db="EMBL/GenBank/DDBJ databases">
        <authorList>
            <person name="de Groot N.N."/>
        </authorList>
    </citation>
    <scope>NUCLEOTIDE SEQUENCE [LARGE SCALE GENOMIC DNA]</scope>
    <source>
        <strain evidence="2 3">StLB037</strain>
    </source>
</reference>
<dbReference type="InterPro" id="IPR006311">
    <property type="entry name" value="TAT_signal"/>
</dbReference>
<evidence type="ECO:0000313" key="3">
    <source>
        <dbReference type="Proteomes" id="UP000186456"/>
    </source>
</evidence>
<feature type="transmembrane region" description="Helical" evidence="1">
    <location>
        <begin position="55"/>
        <end position="79"/>
    </location>
</feature>
<protein>
    <recommendedName>
        <fullName evidence="4">MFS transporter permease</fullName>
    </recommendedName>
</protein>
<proteinExistence type="predicted"/>
<evidence type="ECO:0000256" key="1">
    <source>
        <dbReference type="SAM" id="Phobius"/>
    </source>
</evidence>
<keyword evidence="1" id="KW-0472">Membrane</keyword>
<name>A0A1H0RAX1_MICTS</name>
<dbReference type="EMBL" id="FNJN01000006">
    <property type="protein sequence ID" value="SDP26540.1"/>
    <property type="molecule type" value="Genomic_DNA"/>
</dbReference>
<accession>A0A1H0RAX1</accession>
<dbReference type="Proteomes" id="UP000186456">
    <property type="component" value="Unassembled WGS sequence"/>
</dbReference>
<feature type="transmembrane region" description="Helical" evidence="1">
    <location>
        <begin position="21"/>
        <end position="43"/>
    </location>
</feature>
<dbReference type="AlphaFoldDB" id="A0A1H0RAX1"/>
<feature type="transmembrane region" description="Helical" evidence="1">
    <location>
        <begin position="86"/>
        <end position="111"/>
    </location>
</feature>
<keyword evidence="1" id="KW-1133">Transmembrane helix</keyword>
<evidence type="ECO:0000313" key="2">
    <source>
        <dbReference type="EMBL" id="SDP26540.1"/>
    </source>
</evidence>
<gene>
    <name evidence="2" type="ORF">SAMN04487788_2780</name>
</gene>
<dbReference type="RefSeq" id="WP_074696464.1">
    <property type="nucleotide sequence ID" value="NZ_FNJN01000006.1"/>
</dbReference>
<dbReference type="PROSITE" id="PS51318">
    <property type="entry name" value="TAT"/>
    <property type="match status" value="1"/>
</dbReference>
<sequence>MFRSSSSRTLLQSRRSVIAGAVGAGAVAIIALALYLPLVGFLGGATASTAGIVPFPALSVLAVTVVGAVVIAGLLALAITRHRAPAAWTLAVISVLVALAVTAFPLVAVVLGSAQRVGEIGPVVAILWEQVSGIF</sequence>
<evidence type="ECO:0008006" key="4">
    <source>
        <dbReference type="Google" id="ProtNLM"/>
    </source>
</evidence>
<organism evidence="2 3">
    <name type="scientific">Microbacterium testaceum (strain StLB037)</name>
    <dbReference type="NCBI Taxonomy" id="979556"/>
    <lineage>
        <taxon>Bacteria</taxon>
        <taxon>Bacillati</taxon>
        <taxon>Actinomycetota</taxon>
        <taxon>Actinomycetes</taxon>
        <taxon>Micrococcales</taxon>
        <taxon>Microbacteriaceae</taxon>
        <taxon>Microbacterium</taxon>
    </lineage>
</organism>